<gene>
    <name evidence="8" type="ORF">SAMN05192579_104204</name>
</gene>
<dbReference type="GO" id="GO:0022857">
    <property type="term" value="F:transmembrane transporter activity"/>
    <property type="evidence" value="ECO:0007669"/>
    <property type="project" value="InterPro"/>
</dbReference>
<feature type="transmembrane region" description="Helical" evidence="7">
    <location>
        <begin position="487"/>
        <end position="504"/>
    </location>
</feature>
<evidence type="ECO:0000256" key="6">
    <source>
        <dbReference type="ARBA" id="ARBA00023136"/>
    </source>
</evidence>
<dbReference type="Proteomes" id="UP000198725">
    <property type="component" value="Unassembled WGS sequence"/>
</dbReference>
<evidence type="ECO:0000313" key="9">
    <source>
        <dbReference type="Proteomes" id="UP000198725"/>
    </source>
</evidence>
<evidence type="ECO:0000256" key="3">
    <source>
        <dbReference type="ARBA" id="ARBA00022475"/>
    </source>
</evidence>
<reference evidence="9" key="1">
    <citation type="submission" date="2016-10" db="EMBL/GenBank/DDBJ databases">
        <authorList>
            <person name="Varghese N."/>
            <person name="Submissions S."/>
        </authorList>
    </citation>
    <scope>NUCLEOTIDE SEQUENCE [LARGE SCALE GENOMIC DNA]</scope>
    <source>
        <strain evidence="9">MO64</strain>
    </source>
</reference>
<keyword evidence="2" id="KW-0813">Transport</keyword>
<comment type="subcellular location">
    <subcellularLocation>
        <location evidence="1">Cell membrane</location>
        <topology evidence="1">Multi-pass membrane protein</topology>
    </subcellularLocation>
</comment>
<feature type="transmembrane region" description="Helical" evidence="7">
    <location>
        <begin position="103"/>
        <end position="122"/>
    </location>
</feature>
<feature type="transmembrane region" description="Helical" evidence="7">
    <location>
        <begin position="155"/>
        <end position="177"/>
    </location>
</feature>
<dbReference type="EMBL" id="FOSR01000004">
    <property type="protein sequence ID" value="SFK61747.1"/>
    <property type="molecule type" value="Genomic_DNA"/>
</dbReference>
<feature type="transmembrane region" description="Helical" evidence="7">
    <location>
        <begin position="129"/>
        <end position="149"/>
    </location>
</feature>
<dbReference type="RefSeq" id="WP_092702656.1">
    <property type="nucleotide sequence ID" value="NZ_FOSR01000004.1"/>
</dbReference>
<keyword evidence="3" id="KW-1003">Cell membrane</keyword>
<feature type="transmembrane region" description="Helical" evidence="7">
    <location>
        <begin position="464"/>
        <end position="482"/>
    </location>
</feature>
<feature type="transmembrane region" description="Helical" evidence="7">
    <location>
        <begin position="524"/>
        <end position="544"/>
    </location>
</feature>
<keyword evidence="6 7" id="KW-0472">Membrane</keyword>
<keyword evidence="9" id="KW-1185">Reference proteome</keyword>
<evidence type="ECO:0000256" key="1">
    <source>
        <dbReference type="ARBA" id="ARBA00004651"/>
    </source>
</evidence>
<dbReference type="GO" id="GO:0005886">
    <property type="term" value="C:plasma membrane"/>
    <property type="evidence" value="ECO:0007669"/>
    <property type="project" value="UniProtKB-SubCell"/>
</dbReference>
<feature type="transmembrane region" description="Helical" evidence="7">
    <location>
        <begin position="440"/>
        <end position="458"/>
    </location>
</feature>
<dbReference type="Pfam" id="PF04632">
    <property type="entry name" value="FUSC"/>
    <property type="match status" value="1"/>
</dbReference>
<feature type="transmembrane region" description="Helical" evidence="7">
    <location>
        <begin position="28"/>
        <end position="49"/>
    </location>
</feature>
<sequence length="707" mass="76877">MSASLNQNTQVLPRWPRLAEVFAGEGRAWIFIGKSVLASCVAAWLAMWLRLEQPSTTMITVAIVMHPHSGMVLAKSFYRGIGTLAGSVCGLALMCSFPQQRELFLLSLSLWVALCAGGAMLYRNFMSYGFVLAGYTAAIVALPVVGNPLDVFDSALMRVSEVLLGIVVAGVVSDVVLPERLRMVLRKNARAQFARFIDFARGSTGGAIPRAAMEQAHLEFVRAAVQLEDLRASVIFEDPEARARSTRMRLLNQHYMAASTSFQSLHHLINRLQRRGRDAVADALIALYRPLGVALTPPPAQQHDPVVLMPRLRTCVDALPTQAEALRAGLVDEQSRLEFDTGATLLRRFATELRDFTTVEHALRAGTLHGSVERVHFRRGNDHAGAAVAVLRTFLTMITLSAFWVVSGWPFGASAMLLATIFSGLFAAAPRPFAIVFDMLIGYAAGMAMALVVEFWLLPGSDGFVMLVAVIAPFLMIGPWLGTRPRLAGMGPGFAIGFVYLLALKNPMVYDPVHALNDSIAQMIGVGLTGVAFIFVPAVAGSGWQRARQMRRLREQVVLAATAPLRGLAWRFESVSRDLFQQVAAHAGPDSAESRSLLAWALAVHECGRALIELRRELLDSAASPALQQAVEAAVHRTARLFRHPDMARWQSADHAVQQALDACAQAGVGAVSIRPYLHQLRGALHDDESPMAAYLPPDPLEPAHVA</sequence>
<feature type="transmembrane region" description="Helical" evidence="7">
    <location>
        <begin position="411"/>
        <end position="428"/>
    </location>
</feature>
<evidence type="ECO:0000256" key="5">
    <source>
        <dbReference type="ARBA" id="ARBA00022989"/>
    </source>
</evidence>
<organism evidence="8 9">
    <name type="scientific">Rhodanobacter glycinis</name>
    <dbReference type="NCBI Taxonomy" id="582702"/>
    <lineage>
        <taxon>Bacteria</taxon>
        <taxon>Pseudomonadati</taxon>
        <taxon>Pseudomonadota</taxon>
        <taxon>Gammaproteobacteria</taxon>
        <taxon>Lysobacterales</taxon>
        <taxon>Rhodanobacteraceae</taxon>
        <taxon>Rhodanobacter</taxon>
    </lineage>
</organism>
<dbReference type="PANTHER" id="PTHR30509:SF9">
    <property type="entry name" value="MULTIDRUG RESISTANCE PROTEIN MDTO"/>
    <property type="match status" value="1"/>
</dbReference>
<dbReference type="AlphaFoldDB" id="A0A1I4B0R0"/>
<evidence type="ECO:0000256" key="4">
    <source>
        <dbReference type="ARBA" id="ARBA00022692"/>
    </source>
</evidence>
<feature type="transmembrane region" description="Helical" evidence="7">
    <location>
        <begin position="77"/>
        <end position="97"/>
    </location>
</feature>
<keyword evidence="5 7" id="KW-1133">Transmembrane helix</keyword>
<evidence type="ECO:0000256" key="7">
    <source>
        <dbReference type="SAM" id="Phobius"/>
    </source>
</evidence>
<protein>
    <submittedName>
        <fullName evidence="8">Uncharacterized membrane protein YccC</fullName>
    </submittedName>
</protein>
<feature type="transmembrane region" description="Helical" evidence="7">
    <location>
        <begin position="384"/>
        <end position="405"/>
    </location>
</feature>
<name>A0A1I4B0R0_9GAMM</name>
<evidence type="ECO:0000313" key="8">
    <source>
        <dbReference type="EMBL" id="SFK61747.1"/>
    </source>
</evidence>
<dbReference type="PANTHER" id="PTHR30509">
    <property type="entry name" value="P-HYDROXYBENZOIC ACID EFFLUX PUMP SUBUNIT-RELATED"/>
    <property type="match status" value="1"/>
</dbReference>
<proteinExistence type="predicted"/>
<dbReference type="InterPro" id="IPR006726">
    <property type="entry name" value="PHBA_efflux_AaeB/fusaric-R"/>
</dbReference>
<accession>A0A1I4B0R0</accession>
<evidence type="ECO:0000256" key="2">
    <source>
        <dbReference type="ARBA" id="ARBA00022448"/>
    </source>
</evidence>
<keyword evidence="4 7" id="KW-0812">Transmembrane</keyword>